<dbReference type="InterPro" id="IPR037923">
    <property type="entry name" value="HTH-like"/>
</dbReference>
<dbReference type="KEGG" id="vgu:HYG85_12745"/>
<dbReference type="InterPro" id="IPR018062">
    <property type="entry name" value="HTH_AraC-typ_CS"/>
</dbReference>
<dbReference type="SUPFAM" id="SSF51215">
    <property type="entry name" value="Regulatory protein AraC"/>
    <property type="match status" value="1"/>
</dbReference>
<proteinExistence type="predicted"/>
<dbReference type="InterPro" id="IPR018060">
    <property type="entry name" value="HTH_AraC"/>
</dbReference>
<organism evidence="5 6">
    <name type="scientific">Vallitalea guaymasensis</name>
    <dbReference type="NCBI Taxonomy" id="1185412"/>
    <lineage>
        <taxon>Bacteria</taxon>
        <taxon>Bacillati</taxon>
        <taxon>Bacillota</taxon>
        <taxon>Clostridia</taxon>
        <taxon>Lachnospirales</taxon>
        <taxon>Vallitaleaceae</taxon>
        <taxon>Vallitalea</taxon>
    </lineage>
</organism>
<dbReference type="InterPro" id="IPR009057">
    <property type="entry name" value="Homeodomain-like_sf"/>
</dbReference>
<dbReference type="AlphaFoldDB" id="A0A8J8SCI9"/>
<name>A0A8J8SCI9_9FIRM</name>
<feature type="domain" description="HTH araC/xylS-type" evidence="4">
    <location>
        <begin position="180"/>
        <end position="278"/>
    </location>
</feature>
<evidence type="ECO:0000313" key="6">
    <source>
        <dbReference type="Proteomes" id="UP000677305"/>
    </source>
</evidence>
<keyword evidence="1" id="KW-0805">Transcription regulation</keyword>
<evidence type="ECO:0000259" key="4">
    <source>
        <dbReference type="PROSITE" id="PS01124"/>
    </source>
</evidence>
<dbReference type="PROSITE" id="PS00041">
    <property type="entry name" value="HTH_ARAC_FAMILY_1"/>
    <property type="match status" value="1"/>
</dbReference>
<keyword evidence="3" id="KW-0804">Transcription</keyword>
<dbReference type="SMART" id="SM00342">
    <property type="entry name" value="HTH_ARAC"/>
    <property type="match status" value="1"/>
</dbReference>
<dbReference type="Proteomes" id="UP000677305">
    <property type="component" value="Chromosome"/>
</dbReference>
<evidence type="ECO:0000256" key="3">
    <source>
        <dbReference type="ARBA" id="ARBA00023163"/>
    </source>
</evidence>
<dbReference type="PROSITE" id="PS01124">
    <property type="entry name" value="HTH_ARAC_FAMILY_2"/>
    <property type="match status" value="1"/>
</dbReference>
<dbReference type="Gene3D" id="1.10.10.60">
    <property type="entry name" value="Homeodomain-like"/>
    <property type="match status" value="2"/>
</dbReference>
<dbReference type="PANTHER" id="PTHR43280:SF2">
    <property type="entry name" value="HTH-TYPE TRANSCRIPTIONAL REGULATOR EXSA"/>
    <property type="match status" value="1"/>
</dbReference>
<accession>A0A8J8SCI9</accession>
<evidence type="ECO:0000313" key="5">
    <source>
        <dbReference type="EMBL" id="QUH29724.1"/>
    </source>
</evidence>
<dbReference type="SUPFAM" id="SSF46689">
    <property type="entry name" value="Homeodomain-like"/>
    <property type="match status" value="2"/>
</dbReference>
<dbReference type="Pfam" id="PF12833">
    <property type="entry name" value="HTH_18"/>
    <property type="match status" value="1"/>
</dbReference>
<reference evidence="5 6" key="1">
    <citation type="submission" date="2020-07" db="EMBL/GenBank/DDBJ databases">
        <title>Vallitalea guaymasensis genome.</title>
        <authorList>
            <person name="Postec A."/>
        </authorList>
    </citation>
    <scope>NUCLEOTIDE SEQUENCE [LARGE SCALE GENOMIC DNA]</scope>
    <source>
        <strain evidence="5 6">Ra1766G1</strain>
    </source>
</reference>
<keyword evidence="6" id="KW-1185">Reference proteome</keyword>
<protein>
    <submittedName>
        <fullName evidence="5">Helix-turn-helix transcriptional regulator</fullName>
    </submittedName>
</protein>
<dbReference type="GO" id="GO:0043565">
    <property type="term" value="F:sequence-specific DNA binding"/>
    <property type="evidence" value="ECO:0007669"/>
    <property type="project" value="InterPro"/>
</dbReference>
<dbReference type="PANTHER" id="PTHR43280">
    <property type="entry name" value="ARAC-FAMILY TRANSCRIPTIONAL REGULATOR"/>
    <property type="match status" value="1"/>
</dbReference>
<evidence type="ECO:0000256" key="1">
    <source>
        <dbReference type="ARBA" id="ARBA00023015"/>
    </source>
</evidence>
<dbReference type="EMBL" id="CP058561">
    <property type="protein sequence ID" value="QUH29724.1"/>
    <property type="molecule type" value="Genomic_DNA"/>
</dbReference>
<sequence length="285" mass="33857">MFRFHLSFCFIEVINIELKLNAVGYDYKHDNNFRIERPYGSGDYLFLFFKTAITIDIEGENIDEKPNSCIIFTPDHFQKYYNAKNGFINDWFHFTANNNVESFLEKLDLPTNTIFSISDFSFIRFIIKKLEREFIRKDIFWEENVSALLNNFFIELARENKYQNNYIEDPHNTALYEKFKIAREEILTNLQAPWTIEEMASLVALSRSRFSILYKDFFNQSPKEELIRARINRAKYLLVSSNSQVKDVAQKVGYDNMYHFSKQFKRITGHAPGRYGALYKGNNQF</sequence>
<dbReference type="GO" id="GO:0003700">
    <property type="term" value="F:DNA-binding transcription factor activity"/>
    <property type="evidence" value="ECO:0007669"/>
    <property type="project" value="InterPro"/>
</dbReference>
<keyword evidence="2" id="KW-0238">DNA-binding</keyword>
<evidence type="ECO:0000256" key="2">
    <source>
        <dbReference type="ARBA" id="ARBA00023125"/>
    </source>
</evidence>
<gene>
    <name evidence="5" type="ORF">HYG85_12745</name>
</gene>
<dbReference type="RefSeq" id="WP_212689984.1">
    <property type="nucleotide sequence ID" value="NZ_CP058561.1"/>
</dbReference>